<dbReference type="EMBL" id="CAJNDS010002672">
    <property type="protein sequence ID" value="CAE7561957.1"/>
    <property type="molecule type" value="Genomic_DNA"/>
</dbReference>
<evidence type="ECO:0000256" key="2">
    <source>
        <dbReference type="SAM" id="Phobius"/>
    </source>
</evidence>
<organism evidence="3 4">
    <name type="scientific">Symbiodinium natans</name>
    <dbReference type="NCBI Taxonomy" id="878477"/>
    <lineage>
        <taxon>Eukaryota</taxon>
        <taxon>Sar</taxon>
        <taxon>Alveolata</taxon>
        <taxon>Dinophyceae</taxon>
        <taxon>Suessiales</taxon>
        <taxon>Symbiodiniaceae</taxon>
        <taxon>Symbiodinium</taxon>
    </lineage>
</organism>
<evidence type="ECO:0000313" key="3">
    <source>
        <dbReference type="EMBL" id="CAE7561957.1"/>
    </source>
</evidence>
<accession>A0A812UE45</accession>
<evidence type="ECO:0000256" key="1">
    <source>
        <dbReference type="SAM" id="MobiDB-lite"/>
    </source>
</evidence>
<name>A0A812UE45_9DINO</name>
<feature type="region of interest" description="Disordered" evidence="1">
    <location>
        <begin position="1"/>
        <end position="32"/>
    </location>
</feature>
<keyword evidence="4" id="KW-1185">Reference proteome</keyword>
<evidence type="ECO:0000313" key="4">
    <source>
        <dbReference type="Proteomes" id="UP000604046"/>
    </source>
</evidence>
<keyword evidence="2" id="KW-0812">Transmembrane</keyword>
<gene>
    <name evidence="3" type="ORF">SNAT2548_LOCUS31723</name>
</gene>
<proteinExistence type="predicted"/>
<dbReference type="AlphaFoldDB" id="A0A812UE45"/>
<feature type="region of interest" description="Disordered" evidence="1">
    <location>
        <begin position="53"/>
        <end position="89"/>
    </location>
</feature>
<protein>
    <submittedName>
        <fullName evidence="3">Uncharacterized protein</fullName>
    </submittedName>
</protein>
<feature type="transmembrane region" description="Helical" evidence="2">
    <location>
        <begin position="113"/>
        <end position="132"/>
    </location>
</feature>
<reference evidence="3" key="1">
    <citation type="submission" date="2021-02" db="EMBL/GenBank/DDBJ databases">
        <authorList>
            <person name="Dougan E. K."/>
            <person name="Rhodes N."/>
            <person name="Thang M."/>
            <person name="Chan C."/>
        </authorList>
    </citation>
    <scope>NUCLEOTIDE SEQUENCE</scope>
</reference>
<keyword evidence="2" id="KW-1133">Transmembrane helix</keyword>
<keyword evidence="2" id="KW-0472">Membrane</keyword>
<dbReference type="Proteomes" id="UP000604046">
    <property type="component" value="Unassembled WGS sequence"/>
</dbReference>
<sequence length="136" mass="14143">MGTSLPRAAPLAANPTYYQLPQKGAEPKGLVKRHLRKHHYATAEVTAAFERGLLVDNQKPEETEPVPEPAPDTRAGSPQAAPAARAAGADAANAAAMQSLSALNAMQSQVRTMSLVIGGLALLNAGLVAALVRSKR</sequence>
<feature type="compositionally biased region" description="Low complexity" evidence="1">
    <location>
        <begin position="74"/>
        <end position="89"/>
    </location>
</feature>
<comment type="caution">
    <text evidence="3">The sequence shown here is derived from an EMBL/GenBank/DDBJ whole genome shotgun (WGS) entry which is preliminary data.</text>
</comment>